<accession>X0WP29</accession>
<keyword evidence="2" id="KW-0489">Methyltransferase</keyword>
<evidence type="ECO:0008006" key="5">
    <source>
        <dbReference type="Google" id="ProtNLM"/>
    </source>
</evidence>
<dbReference type="Gene3D" id="3.20.20.480">
    <property type="entry name" value="Trimethylamine methyltransferase-like"/>
    <property type="match status" value="1"/>
</dbReference>
<dbReference type="EMBL" id="BARS01044121">
    <property type="protein sequence ID" value="GAG32749.1"/>
    <property type="molecule type" value="Genomic_DNA"/>
</dbReference>
<sequence>MVASIEPIQPSFHLTVLSADQLEAIKSATLDILERVGVRFPSERALDLFAEHGAQVDVERQIVRMSPAFVTEAMSQAPRSYVLGGRAKETDVLLNGTRSYFSTEGCGVETVDFETGEQRASCKEDVARMARVADYLSSVALYWPMVSAQDYGRIAPLHELE</sequence>
<organism evidence="4">
    <name type="scientific">marine sediment metagenome</name>
    <dbReference type="NCBI Taxonomy" id="412755"/>
    <lineage>
        <taxon>unclassified sequences</taxon>
        <taxon>metagenomes</taxon>
        <taxon>ecological metagenomes</taxon>
    </lineage>
</organism>
<comment type="similarity">
    <text evidence="1">Belongs to the trimethylamine methyltransferase family.</text>
</comment>
<keyword evidence="3" id="KW-0808">Transferase</keyword>
<dbReference type="GO" id="GO:0032259">
    <property type="term" value="P:methylation"/>
    <property type="evidence" value="ECO:0007669"/>
    <property type="project" value="UniProtKB-KW"/>
</dbReference>
<dbReference type="Pfam" id="PF06253">
    <property type="entry name" value="MTTB"/>
    <property type="match status" value="1"/>
</dbReference>
<reference evidence="4" key="1">
    <citation type="journal article" date="2014" name="Front. Microbiol.">
        <title>High frequency of phylogenetically diverse reductive dehalogenase-homologous genes in deep subseafloor sedimentary metagenomes.</title>
        <authorList>
            <person name="Kawai M."/>
            <person name="Futagami T."/>
            <person name="Toyoda A."/>
            <person name="Takaki Y."/>
            <person name="Nishi S."/>
            <person name="Hori S."/>
            <person name="Arai W."/>
            <person name="Tsubouchi T."/>
            <person name="Morono Y."/>
            <person name="Uchiyama I."/>
            <person name="Ito T."/>
            <person name="Fujiyama A."/>
            <person name="Inagaki F."/>
            <person name="Takami H."/>
        </authorList>
    </citation>
    <scope>NUCLEOTIDE SEQUENCE</scope>
    <source>
        <strain evidence="4">Expedition CK06-06</strain>
    </source>
</reference>
<dbReference type="GO" id="GO:0008168">
    <property type="term" value="F:methyltransferase activity"/>
    <property type="evidence" value="ECO:0007669"/>
    <property type="project" value="UniProtKB-KW"/>
</dbReference>
<dbReference type="InterPro" id="IPR038601">
    <property type="entry name" value="MttB-like_sf"/>
</dbReference>
<name>X0WP29_9ZZZZ</name>
<dbReference type="AlphaFoldDB" id="X0WP29"/>
<proteinExistence type="inferred from homology"/>
<evidence type="ECO:0000256" key="1">
    <source>
        <dbReference type="ARBA" id="ARBA00007137"/>
    </source>
</evidence>
<evidence type="ECO:0000256" key="2">
    <source>
        <dbReference type="ARBA" id="ARBA00022603"/>
    </source>
</evidence>
<protein>
    <recommendedName>
        <fullName evidence="5">Trimethylamine methyltransferase</fullName>
    </recommendedName>
</protein>
<evidence type="ECO:0000256" key="3">
    <source>
        <dbReference type="ARBA" id="ARBA00022679"/>
    </source>
</evidence>
<dbReference type="InterPro" id="IPR010426">
    <property type="entry name" value="MTTB_MeTrfase"/>
</dbReference>
<feature type="non-terminal residue" evidence="4">
    <location>
        <position position="161"/>
    </location>
</feature>
<gene>
    <name evidence="4" type="ORF">S01H1_66708</name>
</gene>
<dbReference type="GO" id="GO:0015948">
    <property type="term" value="P:methanogenesis"/>
    <property type="evidence" value="ECO:0007669"/>
    <property type="project" value="InterPro"/>
</dbReference>
<comment type="caution">
    <text evidence="4">The sequence shown here is derived from an EMBL/GenBank/DDBJ whole genome shotgun (WGS) entry which is preliminary data.</text>
</comment>
<evidence type="ECO:0000313" key="4">
    <source>
        <dbReference type="EMBL" id="GAG32749.1"/>
    </source>
</evidence>